<evidence type="ECO:0000313" key="3">
    <source>
        <dbReference type="Proteomes" id="UP000830167"/>
    </source>
</evidence>
<dbReference type="SUPFAM" id="SSF53955">
    <property type="entry name" value="Lysozyme-like"/>
    <property type="match status" value="1"/>
</dbReference>
<accession>A0ABY4CJY9</accession>
<dbReference type="RefSeq" id="WP_347437470.1">
    <property type="nucleotide sequence ID" value="NZ_CP089291.1"/>
</dbReference>
<gene>
    <name evidence="2" type="ORF">LSG31_00360</name>
</gene>
<dbReference type="Gene3D" id="1.10.530.10">
    <property type="match status" value="1"/>
</dbReference>
<evidence type="ECO:0000259" key="1">
    <source>
        <dbReference type="Pfam" id="PF01464"/>
    </source>
</evidence>
<dbReference type="InterPro" id="IPR008258">
    <property type="entry name" value="Transglycosylase_SLT_dom_1"/>
</dbReference>
<dbReference type="InterPro" id="IPR023346">
    <property type="entry name" value="Lysozyme-like_dom_sf"/>
</dbReference>
<sequence length="932" mass="97865">MADKQIGIRLNVQSTGLVQVDDALETISRNLKNMNEFVTQRQQKGWGTETQTKELREQLRYMQQMLQLTERMARTAGVHSDSFANYSHEIGLMQRDLGSTNSYKNGMSGWIHNRFGSQAAGGFERVSSYLGRGAALYGGWNVLSTIQSGLNAGTQLSYGYGDLAKRMAPNVNSQQYGINMSNALQGYGYSDQAILQSATMYGAATGRMDTNKFTQQMRSIEQVGRNYGLDLSGVTQYFSNAWTSGVTGGSQAEMRPQELANLTANAVIRGNMQGKEPQVMSQLQSIMQMNVATAGQAGDMTQLGGLLTLINKSGNQGLIANVGPLMNGFNNMIRNPGGGYAGQAMIWQALSKAHPGMSYFQLSDMASQGISGSGNLSAVLSYVSGITKNKDQQAYMLSKMGAGNQHVVKQFLDTAETSNGTFNQKAIDDFAKQAKTSPGNIPQNITDQYRNMSQELSHAADILGQNTVALNAPKDALMAKAVNAGGLPMYYGLSAIGAITAGSTAWKVGKGAVKIGKRIGSKLFSRGGGINTPVQTAQDTTIADSPVADTSIADTAVVDTATTTTGSVIAGGEAAAGTEAAMGVATGLEAVGAGADATGVGLPVGLILGLAGLVTAGGAGVYSWWKHKQQQSPKPAYGPPVPTQAQIQAGLAQTKISNAASGSELAPIVASTIIALAPYMQQLKPYLTGTSSNGKSIHDLMYRGQPQTTNDLVNRPNGINSPWSGLMNLNYNSNGMNGSSGTIGVGNFKAVAAPGSTTDAINYWSQKYGVPGYISYAIANAESGLRPDAEGDKGTSWGLFQLHQNGGQGTGYTAGQLKNPMLNAQIGLRSIAEAYKKAKSLGIPEGPQMAQWVAEHSGHPGGNVNQGVHSSLDDNIRNYAQQILGGTLKIQGANLNINVKQPDGSTSKHQVKIQATYAGQNPFAGASSFGPA</sequence>
<keyword evidence="3" id="KW-1185">Reference proteome</keyword>
<name>A0ABY4CJY9_9BACL</name>
<organism evidence="2 3">
    <name type="scientific">Fodinisporobacter ferrooxydans</name>
    <dbReference type="NCBI Taxonomy" id="2901836"/>
    <lineage>
        <taxon>Bacteria</taxon>
        <taxon>Bacillati</taxon>
        <taxon>Bacillota</taxon>
        <taxon>Bacilli</taxon>
        <taxon>Bacillales</taxon>
        <taxon>Alicyclobacillaceae</taxon>
        <taxon>Fodinisporobacter</taxon>
    </lineage>
</organism>
<evidence type="ECO:0000313" key="2">
    <source>
        <dbReference type="EMBL" id="UOF90770.1"/>
    </source>
</evidence>
<reference evidence="2" key="1">
    <citation type="submission" date="2021-12" db="EMBL/GenBank/DDBJ databases">
        <title>Alicyclobacillaceae gen. nov., sp. nov., isolated from chalcocite enrichment system.</title>
        <authorList>
            <person name="Jiang Z."/>
        </authorList>
    </citation>
    <scope>NUCLEOTIDE SEQUENCE</scope>
    <source>
        <strain evidence="2">MYW30-H2</strain>
    </source>
</reference>
<protein>
    <submittedName>
        <fullName evidence="2">Transglycosylase SLT domain-containing protein</fullName>
    </submittedName>
</protein>
<dbReference type="Pfam" id="PF01464">
    <property type="entry name" value="SLT"/>
    <property type="match status" value="1"/>
</dbReference>
<dbReference type="Proteomes" id="UP000830167">
    <property type="component" value="Chromosome"/>
</dbReference>
<proteinExistence type="predicted"/>
<feature type="domain" description="Transglycosylase SLT" evidence="1">
    <location>
        <begin position="760"/>
        <end position="839"/>
    </location>
</feature>
<dbReference type="EMBL" id="CP089291">
    <property type="protein sequence ID" value="UOF90770.1"/>
    <property type="molecule type" value="Genomic_DNA"/>
</dbReference>